<evidence type="ECO:0000256" key="3">
    <source>
        <dbReference type="ARBA" id="ARBA00007014"/>
    </source>
</evidence>
<protein>
    <submittedName>
        <fullName evidence="14">Tight junction protein 3</fullName>
    </submittedName>
</protein>
<evidence type="ECO:0000256" key="5">
    <source>
        <dbReference type="ARBA" id="ARBA00022443"/>
    </source>
</evidence>
<dbReference type="InterPro" id="IPR008145">
    <property type="entry name" value="GK/Ca_channel_bsu"/>
</dbReference>
<feature type="domain" description="PDZ" evidence="13">
    <location>
        <begin position="312"/>
        <end position="385"/>
    </location>
</feature>
<evidence type="ECO:0000256" key="9">
    <source>
        <dbReference type="ARBA" id="ARBA00022949"/>
    </source>
</evidence>
<keyword evidence="4" id="KW-0796">Tight junction</keyword>
<dbReference type="SUPFAM" id="SSF50044">
    <property type="entry name" value="SH3-domain"/>
    <property type="match status" value="1"/>
</dbReference>
<feature type="domain" description="PDZ" evidence="13">
    <location>
        <begin position="170"/>
        <end position="247"/>
    </location>
</feature>
<evidence type="ECO:0000259" key="13">
    <source>
        <dbReference type="PROSITE" id="PS50106"/>
    </source>
</evidence>
<evidence type="ECO:0000256" key="10">
    <source>
        <dbReference type="ARBA" id="ARBA00023136"/>
    </source>
</evidence>
<keyword evidence="10" id="KW-0472">Membrane</keyword>
<evidence type="ECO:0000313" key="15">
    <source>
        <dbReference type="Proteomes" id="UP000694701"/>
    </source>
</evidence>
<feature type="domain" description="PDZ" evidence="13">
    <location>
        <begin position="11"/>
        <end position="96"/>
    </location>
</feature>
<feature type="region of interest" description="Disordered" evidence="11">
    <location>
        <begin position="261"/>
        <end position="296"/>
    </location>
</feature>
<dbReference type="GO" id="GO:0150105">
    <property type="term" value="P:protein localization to cell-cell junction"/>
    <property type="evidence" value="ECO:0007669"/>
    <property type="project" value="TreeGrafter"/>
</dbReference>
<dbReference type="CDD" id="cd06728">
    <property type="entry name" value="PDZ2_ZO1-like_ds"/>
    <property type="match status" value="1"/>
</dbReference>
<dbReference type="Ensembl" id="ENSCCRT00020083579.1">
    <property type="protein sequence ID" value="ENSCCRP00020076232.1"/>
    <property type="gene ID" value="ENSCCRG00020035068.1"/>
</dbReference>
<keyword evidence="9" id="KW-0965">Cell junction</keyword>
<evidence type="ECO:0000256" key="8">
    <source>
        <dbReference type="ARBA" id="ARBA00022737"/>
    </source>
</evidence>
<evidence type="ECO:0000259" key="12">
    <source>
        <dbReference type="PROSITE" id="PS50052"/>
    </source>
</evidence>
<dbReference type="InterPro" id="IPR001478">
    <property type="entry name" value="PDZ"/>
</dbReference>
<dbReference type="SMART" id="SM00072">
    <property type="entry name" value="GuKc"/>
    <property type="match status" value="1"/>
</dbReference>
<feature type="compositionally biased region" description="Basic and acidic residues" evidence="11">
    <location>
        <begin position="284"/>
        <end position="296"/>
    </location>
</feature>
<dbReference type="GO" id="GO:0005886">
    <property type="term" value="C:plasma membrane"/>
    <property type="evidence" value="ECO:0007669"/>
    <property type="project" value="UniProtKB-SubCell"/>
</dbReference>
<dbReference type="Proteomes" id="UP000694701">
    <property type="component" value="Unplaced"/>
</dbReference>
<dbReference type="InterPro" id="IPR001452">
    <property type="entry name" value="SH3_domain"/>
</dbReference>
<feature type="domain" description="Guanylate kinase-like" evidence="12">
    <location>
        <begin position="490"/>
        <end position="677"/>
    </location>
</feature>
<dbReference type="PROSITE" id="PS50052">
    <property type="entry name" value="GUANYLATE_KINASE_2"/>
    <property type="match status" value="1"/>
</dbReference>
<evidence type="ECO:0000256" key="6">
    <source>
        <dbReference type="ARBA" id="ARBA00022475"/>
    </source>
</evidence>
<dbReference type="InterPro" id="IPR008144">
    <property type="entry name" value="Guanylate_kin-like_dom"/>
</dbReference>
<dbReference type="SMART" id="SM00228">
    <property type="entry name" value="PDZ"/>
    <property type="match status" value="3"/>
</dbReference>
<dbReference type="Pfam" id="PF07653">
    <property type="entry name" value="SH3_2"/>
    <property type="match status" value="1"/>
</dbReference>
<dbReference type="FunFam" id="2.30.42.10:FF:000013">
    <property type="entry name" value="Putative tight junction protein ZO-1"/>
    <property type="match status" value="1"/>
</dbReference>
<dbReference type="Pfam" id="PF00595">
    <property type="entry name" value="PDZ"/>
    <property type="match status" value="3"/>
</dbReference>
<keyword evidence="6" id="KW-1003">Cell membrane</keyword>
<sequence>MEEMTIWEQHTVTLSKDPKVGFGFAVSGGLDKPVNGDAAVMVSDVLPSGPAMGRLQTQDQIVMVNGVSMENVTSLYTIQNLRKCGKTANITVKRPRTVQIPSSNRPTRSASQSNLLDDDMPQRRGQRNTDTSRNRRTRSVTPDRNGHDLPIMSGFKRLPNQDVQDKPIRTTLIKKKPTDEYGMKLGSQIFIKHMTPTGLAAKEGSLQEGDLVLKINGMTTENLSLLETKHLVEKSRGKLSMLVLRDDRKFLVSIPEVEDSPLNSADERRQDSKSGSDRSASPPPRRESPRPENHSRYKYEYSSDQNHVSFVKEGSVGLRLVGGNDVGIFVGGVQPNSPAQMQGMKEGDQILEVNGVDFNHFTREEAAMYLMNIHAGERINIRTQNKMNIYKKILKSSLGDSFYIRTHFDHVAESSVGLSFTRGEVFRVVDTMHRGKLGTWLAVRMGNDLHELDKGTIPNQTKAETLANLEQAQRISAAERQASGPRAEFWKLRGLRGAKKNARRTRDDLLQLTIQGKYPAYEKVVLREANFKRPIVILGPLNDIANEKLARELPDEFEVAEMAPRSGSDSSSSVIKLDTVRRIAEQEKHPLLDITPTAVERLNYIQYHPMVLFLDPHSRKDVKAMRQKYMPGSNKSSRRLYAQALKLRKHYSHLFCARIDLQPNINMWYDVLKDKIRQQQSKPVWVSEVAVRTLERIMVLNGTLMSCSIDEIIRFQL</sequence>
<dbReference type="GO" id="GO:0005923">
    <property type="term" value="C:bicellular tight junction"/>
    <property type="evidence" value="ECO:0007669"/>
    <property type="project" value="UniProtKB-SubCell"/>
</dbReference>
<evidence type="ECO:0000256" key="4">
    <source>
        <dbReference type="ARBA" id="ARBA00022427"/>
    </source>
</evidence>
<dbReference type="FunFam" id="2.30.42.10:FF:000009">
    <property type="entry name" value="Putative tight junction protein ZO-1"/>
    <property type="match status" value="1"/>
</dbReference>
<name>A0A8C2I9S5_CYPCA</name>
<dbReference type="FunFam" id="3.40.50.300:FF:000110">
    <property type="entry name" value="tight junction protein ZO-1 isoform X1"/>
    <property type="match status" value="1"/>
</dbReference>
<keyword evidence="7" id="KW-0597">Phosphoprotein</keyword>
<dbReference type="CDD" id="cd06727">
    <property type="entry name" value="PDZ1_ZO1-like"/>
    <property type="match status" value="1"/>
</dbReference>
<evidence type="ECO:0000256" key="2">
    <source>
        <dbReference type="ARBA" id="ARBA00004435"/>
    </source>
</evidence>
<dbReference type="GO" id="GO:0050839">
    <property type="term" value="F:cell adhesion molecule binding"/>
    <property type="evidence" value="ECO:0007669"/>
    <property type="project" value="TreeGrafter"/>
</dbReference>
<dbReference type="InterPro" id="IPR036028">
    <property type="entry name" value="SH3-like_dom_sf"/>
</dbReference>
<dbReference type="AlphaFoldDB" id="A0A8C2I9S5"/>
<comment type="similarity">
    <text evidence="3">Belongs to the MAGUK family.</text>
</comment>
<dbReference type="Gene3D" id="2.30.30.40">
    <property type="entry name" value="SH3 Domains"/>
    <property type="match status" value="1"/>
</dbReference>
<accession>A0A8C2I9S5</accession>
<dbReference type="PROSITE" id="PS50106">
    <property type="entry name" value="PDZ"/>
    <property type="match status" value="3"/>
</dbReference>
<dbReference type="GO" id="GO:0045216">
    <property type="term" value="P:cell-cell junction organization"/>
    <property type="evidence" value="ECO:0007669"/>
    <property type="project" value="TreeGrafter"/>
</dbReference>
<dbReference type="Gene3D" id="3.40.50.300">
    <property type="entry name" value="P-loop containing nucleotide triphosphate hydrolases"/>
    <property type="match status" value="1"/>
</dbReference>
<dbReference type="PANTHER" id="PTHR13865">
    <property type="entry name" value="TIGHT JUNCTION PROTEIN"/>
    <property type="match status" value="1"/>
</dbReference>
<dbReference type="SUPFAM" id="SSF50156">
    <property type="entry name" value="PDZ domain-like"/>
    <property type="match status" value="3"/>
</dbReference>
<feature type="compositionally biased region" description="Basic and acidic residues" evidence="11">
    <location>
        <begin position="265"/>
        <end position="276"/>
    </location>
</feature>
<dbReference type="InterPro" id="IPR036034">
    <property type="entry name" value="PDZ_sf"/>
</dbReference>
<feature type="compositionally biased region" description="Polar residues" evidence="11">
    <location>
        <begin position="99"/>
        <end position="115"/>
    </location>
</feature>
<dbReference type="InterPro" id="IPR027417">
    <property type="entry name" value="P-loop_NTPase"/>
</dbReference>
<dbReference type="CDD" id="cd06729">
    <property type="entry name" value="PDZ3_ZO1-like_domain"/>
    <property type="match status" value="1"/>
</dbReference>
<dbReference type="Pfam" id="PF00625">
    <property type="entry name" value="Guanylate_kin"/>
    <property type="match status" value="1"/>
</dbReference>
<evidence type="ECO:0000256" key="11">
    <source>
        <dbReference type="SAM" id="MobiDB-lite"/>
    </source>
</evidence>
<keyword evidence="5" id="KW-0728">SH3 domain</keyword>
<dbReference type="PANTHER" id="PTHR13865:SF11">
    <property type="entry name" value="TIGHT JUNCTION PROTEIN ZO-3"/>
    <property type="match status" value="1"/>
</dbReference>
<dbReference type="SUPFAM" id="SSF52540">
    <property type="entry name" value="P-loop containing nucleoside triphosphate hydrolases"/>
    <property type="match status" value="1"/>
</dbReference>
<evidence type="ECO:0000313" key="14">
    <source>
        <dbReference type="Ensembl" id="ENSCCRP00020076232.1"/>
    </source>
</evidence>
<evidence type="ECO:0000256" key="7">
    <source>
        <dbReference type="ARBA" id="ARBA00022553"/>
    </source>
</evidence>
<organism evidence="14 15">
    <name type="scientific">Cyprinus carpio</name>
    <name type="common">Common carp</name>
    <dbReference type="NCBI Taxonomy" id="7962"/>
    <lineage>
        <taxon>Eukaryota</taxon>
        <taxon>Metazoa</taxon>
        <taxon>Chordata</taxon>
        <taxon>Craniata</taxon>
        <taxon>Vertebrata</taxon>
        <taxon>Euteleostomi</taxon>
        <taxon>Actinopterygii</taxon>
        <taxon>Neopterygii</taxon>
        <taxon>Teleostei</taxon>
        <taxon>Ostariophysi</taxon>
        <taxon>Cypriniformes</taxon>
        <taxon>Cyprinidae</taxon>
        <taxon>Cyprininae</taxon>
        <taxon>Cyprinus</taxon>
    </lineage>
</organism>
<comment type="subcellular location">
    <subcellularLocation>
        <location evidence="2">Cell junction</location>
        <location evidence="2">Tight junction</location>
    </subcellularLocation>
    <subcellularLocation>
        <location evidence="1">Cell membrane</location>
        <topology evidence="1">Peripheral membrane protein</topology>
        <orientation evidence="1">Cytoplasmic side</orientation>
    </subcellularLocation>
</comment>
<keyword evidence="8" id="KW-0677">Repeat</keyword>
<dbReference type="Gene3D" id="2.30.42.10">
    <property type="match status" value="3"/>
</dbReference>
<dbReference type="GO" id="GO:0098609">
    <property type="term" value="P:cell-cell adhesion"/>
    <property type="evidence" value="ECO:0007669"/>
    <property type="project" value="TreeGrafter"/>
</dbReference>
<dbReference type="GO" id="GO:1905605">
    <property type="term" value="P:positive regulation of blood-brain barrier permeability"/>
    <property type="evidence" value="ECO:0007669"/>
    <property type="project" value="TreeGrafter"/>
</dbReference>
<dbReference type="GO" id="GO:0090557">
    <property type="term" value="P:establishment of endothelial intestinal barrier"/>
    <property type="evidence" value="ECO:0007669"/>
    <property type="project" value="TreeGrafter"/>
</dbReference>
<evidence type="ECO:0000256" key="1">
    <source>
        <dbReference type="ARBA" id="ARBA00004413"/>
    </source>
</evidence>
<feature type="region of interest" description="Disordered" evidence="11">
    <location>
        <begin position="92"/>
        <end position="157"/>
    </location>
</feature>
<reference evidence="14" key="1">
    <citation type="submission" date="2025-08" db="UniProtKB">
        <authorList>
            <consortium name="Ensembl"/>
        </authorList>
    </citation>
    <scope>IDENTIFICATION</scope>
</reference>
<proteinExistence type="inferred from homology"/>